<dbReference type="GO" id="GO:0015689">
    <property type="term" value="P:molybdate ion transport"/>
    <property type="evidence" value="ECO:0007669"/>
    <property type="project" value="InterPro"/>
</dbReference>
<dbReference type="EMBL" id="CYXV01000005">
    <property type="protein sequence ID" value="CUM91598.1"/>
    <property type="molecule type" value="Genomic_DNA"/>
</dbReference>
<dbReference type="RefSeq" id="WP_022045576.1">
    <property type="nucleotide sequence ID" value="NZ_CYXV01000005.1"/>
</dbReference>
<dbReference type="Proteomes" id="UP000446657">
    <property type="component" value="Unassembled WGS sequence"/>
</dbReference>
<dbReference type="SUPFAM" id="SSF53850">
    <property type="entry name" value="Periplasmic binding protein-like II"/>
    <property type="match status" value="1"/>
</dbReference>
<evidence type="ECO:0000313" key="8">
    <source>
        <dbReference type="Proteomes" id="UP000446657"/>
    </source>
</evidence>
<dbReference type="InterPro" id="IPR005950">
    <property type="entry name" value="ModA"/>
</dbReference>
<dbReference type="PANTHER" id="PTHR30632">
    <property type="entry name" value="MOLYBDATE-BINDING PERIPLASMIC PROTEIN"/>
    <property type="match status" value="1"/>
</dbReference>
<feature type="transmembrane region" description="Helical" evidence="4">
    <location>
        <begin position="23"/>
        <end position="41"/>
    </location>
</feature>
<evidence type="ECO:0000313" key="7">
    <source>
        <dbReference type="Proteomes" id="UP000095495"/>
    </source>
</evidence>
<gene>
    <name evidence="5" type="primary">modA</name>
    <name evidence="5" type="ORF">ERS852420_01519</name>
    <name evidence="6" type="ORF">GMD30_02090</name>
</gene>
<dbReference type="Gene3D" id="3.40.190.10">
    <property type="entry name" value="Periplasmic binding protein-like II"/>
    <property type="match status" value="2"/>
</dbReference>
<accession>A0A173SQZ8</accession>
<evidence type="ECO:0000256" key="4">
    <source>
        <dbReference type="SAM" id="Phobius"/>
    </source>
</evidence>
<evidence type="ECO:0000313" key="6">
    <source>
        <dbReference type="EMBL" id="MTR80515.1"/>
    </source>
</evidence>
<evidence type="ECO:0000313" key="5">
    <source>
        <dbReference type="EMBL" id="CUM91598.1"/>
    </source>
</evidence>
<dbReference type="GO" id="GO:0030973">
    <property type="term" value="F:molybdate ion binding"/>
    <property type="evidence" value="ECO:0007669"/>
    <property type="project" value="TreeGrafter"/>
</dbReference>
<name>A0A173SQZ8_9FIRM</name>
<dbReference type="GO" id="GO:0046872">
    <property type="term" value="F:metal ion binding"/>
    <property type="evidence" value="ECO:0007669"/>
    <property type="project" value="UniProtKB-KW"/>
</dbReference>
<sequence length="323" mass="34355">MILRRATGTDKSVKERKGLKRKFAAYAGLTLGLILTAGLFAGCGKKDTAESGNATDKIVTSSAQTENGNVDVDLSIFAAKSLNSVMDEICAAYTKEHPNVNFQNNYDSSGTLMAQIKEGAKCNIFFSAGVAQMDELQNGYEAGSVVDDTRVDLLNNQVCLVTYKNSGTAVTSFADISKAKNMALADGTVPVGQYTRVALVNSKMVEGDASKPQDISDSDISKALGGLEINSCANVGAVASAVAEGANEIGTVYYSDTFGYENQLDIIEKLPNSLTGDVIYPIAALKGDNTTADELEAAKEFIAYLQTDEAMSVFEKYHFTVNE</sequence>
<evidence type="ECO:0000256" key="1">
    <source>
        <dbReference type="ARBA" id="ARBA00009175"/>
    </source>
</evidence>
<organism evidence="5 7">
    <name type="scientific">Roseburia faecis</name>
    <dbReference type="NCBI Taxonomy" id="301302"/>
    <lineage>
        <taxon>Bacteria</taxon>
        <taxon>Bacillati</taxon>
        <taxon>Bacillota</taxon>
        <taxon>Clostridia</taxon>
        <taxon>Lachnospirales</taxon>
        <taxon>Lachnospiraceae</taxon>
        <taxon>Roseburia</taxon>
    </lineage>
</organism>
<protein>
    <submittedName>
        <fullName evidence="6">Molybdate ABC transporter substrate-binding protein</fullName>
    </submittedName>
    <submittedName>
        <fullName evidence="5">Molybdate-binding periplasmic protein</fullName>
    </submittedName>
</protein>
<keyword evidence="3" id="KW-0732">Signal</keyword>
<dbReference type="NCBIfam" id="TIGR01256">
    <property type="entry name" value="modA"/>
    <property type="match status" value="1"/>
</dbReference>
<dbReference type="Proteomes" id="UP000095495">
    <property type="component" value="Unassembled WGS sequence"/>
</dbReference>
<reference evidence="6 8" key="2">
    <citation type="journal article" date="2019" name="Nat. Med.">
        <title>A library of human gut bacterial isolates paired with longitudinal multiomics data enables mechanistic microbiome research.</title>
        <authorList>
            <person name="Poyet M."/>
            <person name="Groussin M."/>
            <person name="Gibbons S.M."/>
            <person name="Avila-Pacheco J."/>
            <person name="Jiang X."/>
            <person name="Kearney S.M."/>
            <person name="Perrotta A.R."/>
            <person name="Berdy B."/>
            <person name="Zhao S."/>
            <person name="Lieberman T.D."/>
            <person name="Swanson P.K."/>
            <person name="Smith M."/>
            <person name="Roesemann S."/>
            <person name="Alexander J.E."/>
            <person name="Rich S.A."/>
            <person name="Livny J."/>
            <person name="Vlamakis H."/>
            <person name="Clish C."/>
            <person name="Bullock K."/>
            <person name="Deik A."/>
            <person name="Scott J."/>
            <person name="Pierce K.A."/>
            <person name="Xavier R.J."/>
            <person name="Alm E.J."/>
        </authorList>
    </citation>
    <scope>NUCLEOTIDE SEQUENCE [LARGE SCALE GENOMIC DNA]</scope>
    <source>
        <strain evidence="6 8">BIOML-A1</strain>
    </source>
</reference>
<reference evidence="5 7" key="1">
    <citation type="submission" date="2015-09" db="EMBL/GenBank/DDBJ databases">
        <authorList>
            <consortium name="Pathogen Informatics"/>
        </authorList>
    </citation>
    <scope>NUCLEOTIDE SEQUENCE [LARGE SCALE GENOMIC DNA]</scope>
    <source>
        <strain evidence="5 7">2789STDY5608863</strain>
    </source>
</reference>
<dbReference type="PANTHER" id="PTHR30632:SF0">
    <property type="entry name" value="SULFATE-BINDING PROTEIN"/>
    <property type="match status" value="1"/>
</dbReference>
<proteinExistence type="inferred from homology"/>
<keyword evidence="4" id="KW-0472">Membrane</keyword>
<comment type="similarity">
    <text evidence="1">Belongs to the bacterial solute-binding protein ModA family.</text>
</comment>
<keyword evidence="4" id="KW-1133">Transmembrane helix</keyword>
<dbReference type="Pfam" id="PF13531">
    <property type="entry name" value="SBP_bac_11"/>
    <property type="match status" value="1"/>
</dbReference>
<dbReference type="EMBL" id="WNAL01000002">
    <property type="protein sequence ID" value="MTR80515.1"/>
    <property type="molecule type" value="Genomic_DNA"/>
</dbReference>
<dbReference type="AlphaFoldDB" id="A0A173SQZ8"/>
<evidence type="ECO:0000256" key="3">
    <source>
        <dbReference type="ARBA" id="ARBA00022729"/>
    </source>
</evidence>
<evidence type="ECO:0000256" key="2">
    <source>
        <dbReference type="ARBA" id="ARBA00022723"/>
    </source>
</evidence>
<keyword evidence="2" id="KW-0479">Metal-binding</keyword>
<dbReference type="InterPro" id="IPR050682">
    <property type="entry name" value="ModA/WtpA"/>
</dbReference>
<keyword evidence="4" id="KW-0812">Transmembrane</keyword>